<evidence type="ECO:0000256" key="5">
    <source>
        <dbReference type="ARBA" id="ARBA00022692"/>
    </source>
</evidence>
<comment type="similarity">
    <text evidence="2 9">Belongs to the alanine or glycine:cation symporter (AGCS) (TC 2.A.25) family.</text>
</comment>
<evidence type="ECO:0000256" key="2">
    <source>
        <dbReference type="ARBA" id="ARBA00009261"/>
    </source>
</evidence>
<feature type="transmembrane region" description="Helical" evidence="9">
    <location>
        <begin position="253"/>
        <end position="276"/>
    </location>
</feature>
<keyword evidence="5 9" id="KW-0812">Transmembrane</keyword>
<keyword evidence="6 9" id="KW-0769">Symport</keyword>
<feature type="transmembrane region" description="Helical" evidence="9">
    <location>
        <begin position="193"/>
        <end position="210"/>
    </location>
</feature>
<evidence type="ECO:0000256" key="6">
    <source>
        <dbReference type="ARBA" id="ARBA00022847"/>
    </source>
</evidence>
<organism evidence="10 11">
    <name type="scientific">Candidatus Avoscillospira stercorigallinarum</name>
    <dbReference type="NCBI Taxonomy" id="2840708"/>
    <lineage>
        <taxon>Bacteria</taxon>
        <taxon>Bacillati</taxon>
        <taxon>Bacillota</taxon>
        <taxon>Clostridia</taxon>
        <taxon>Eubacteriales</taxon>
        <taxon>Oscillospiraceae</taxon>
        <taxon>Oscillospiraceae incertae sedis</taxon>
        <taxon>Candidatus Avoscillospira</taxon>
    </lineage>
</organism>
<feature type="transmembrane region" description="Helical" evidence="9">
    <location>
        <begin position="400"/>
        <end position="422"/>
    </location>
</feature>
<feature type="transmembrane region" description="Helical" evidence="9">
    <location>
        <begin position="154"/>
        <end position="173"/>
    </location>
</feature>
<dbReference type="EMBL" id="DVFN01000080">
    <property type="protein sequence ID" value="HIQ69734.1"/>
    <property type="molecule type" value="Genomic_DNA"/>
</dbReference>
<feature type="transmembrane region" description="Helical" evidence="9">
    <location>
        <begin position="442"/>
        <end position="461"/>
    </location>
</feature>
<feature type="transmembrane region" description="Helical" evidence="9">
    <location>
        <begin position="222"/>
        <end position="241"/>
    </location>
</feature>
<sequence>MMKWIEDINNAVHGVVWGPIMLLLLLGTGVFFSVRCGFIQATKFGYIWRNTIATLFKKGETDAHRSDGTNVTPFQAVSTALGSTIGVGNVAGVAGAIVAGGPGAIFWMWVSAFFGMCTKYAEIVLAVHYRQVGPDGTHYGGPMYYIEKGLHMKWLAVLFALLGGLASFGIGNATQAAEISVAVNHLTGTGFDSSLITGIVLVVLVGVVVFGGMKRISTVTSYLVPFMALFYIVIGVTVIVFHAGDVPAVFRNIFASAFSFEAVGGGIFGYAILLAMQNGFARGVFSNEAGLGSAPIAHAASSTKDPVRQGLWGVFEVFVDTIIVCTITGLVVLLSGLYTGSLTGGALTAKAVESLTGSVWGGHFIRVALILFALSTILGWEYYGETCWGYLTRNSKAVRYLYKAAFLALLCVGAISSSSNFLEDTTTLNLMWSIADTLNGMMAIPNLIGLLLLSGVTVKLTKKYFQTGSSL</sequence>
<accession>A0A9D0Z5W7</accession>
<proteinExistence type="inferred from homology"/>
<dbReference type="PANTHER" id="PTHR30330">
    <property type="entry name" value="AGSS FAMILY TRANSPORTER, SODIUM-ALANINE"/>
    <property type="match status" value="1"/>
</dbReference>
<dbReference type="GO" id="GO:0005886">
    <property type="term" value="C:plasma membrane"/>
    <property type="evidence" value="ECO:0007669"/>
    <property type="project" value="UniProtKB-SubCell"/>
</dbReference>
<dbReference type="NCBIfam" id="TIGR00835">
    <property type="entry name" value="agcS"/>
    <property type="match status" value="1"/>
</dbReference>
<evidence type="ECO:0000256" key="7">
    <source>
        <dbReference type="ARBA" id="ARBA00022989"/>
    </source>
</evidence>
<protein>
    <submittedName>
        <fullName evidence="10">Sodium:alanine symporter family protein</fullName>
    </submittedName>
</protein>
<feature type="transmembrane region" description="Helical" evidence="9">
    <location>
        <begin position="12"/>
        <end position="34"/>
    </location>
</feature>
<dbReference type="GO" id="GO:0005283">
    <property type="term" value="F:amino acid:sodium symporter activity"/>
    <property type="evidence" value="ECO:0007669"/>
    <property type="project" value="InterPro"/>
</dbReference>
<keyword evidence="8 9" id="KW-0472">Membrane</keyword>
<reference evidence="10" key="1">
    <citation type="submission" date="2020-10" db="EMBL/GenBank/DDBJ databases">
        <authorList>
            <person name="Gilroy R."/>
        </authorList>
    </citation>
    <scope>NUCLEOTIDE SEQUENCE</scope>
    <source>
        <strain evidence="10">ChiSjej2B20-13462</strain>
    </source>
</reference>
<feature type="transmembrane region" description="Helical" evidence="9">
    <location>
        <begin position="317"/>
        <end position="338"/>
    </location>
</feature>
<dbReference type="InterPro" id="IPR001463">
    <property type="entry name" value="Na/Ala_symport"/>
</dbReference>
<gene>
    <name evidence="10" type="ORF">IAA67_05340</name>
</gene>
<dbReference type="FunFam" id="1.20.1740.10:FF:000004">
    <property type="entry name" value="Sodium:alanine symporter family protein"/>
    <property type="match status" value="1"/>
</dbReference>
<evidence type="ECO:0000313" key="11">
    <source>
        <dbReference type="Proteomes" id="UP000886874"/>
    </source>
</evidence>
<comment type="caution">
    <text evidence="10">The sequence shown here is derived from an EMBL/GenBank/DDBJ whole genome shotgun (WGS) entry which is preliminary data.</text>
</comment>
<evidence type="ECO:0000256" key="1">
    <source>
        <dbReference type="ARBA" id="ARBA00004651"/>
    </source>
</evidence>
<feature type="transmembrane region" description="Helical" evidence="9">
    <location>
        <begin position="358"/>
        <end position="380"/>
    </location>
</feature>
<keyword evidence="7 9" id="KW-1133">Transmembrane helix</keyword>
<evidence type="ECO:0000256" key="3">
    <source>
        <dbReference type="ARBA" id="ARBA00022448"/>
    </source>
</evidence>
<dbReference type="PRINTS" id="PR00175">
    <property type="entry name" value="NAALASMPORT"/>
</dbReference>
<dbReference type="PANTHER" id="PTHR30330:SF3">
    <property type="entry name" value="TRANSCRIPTIONAL REGULATOR, LRP FAMILY"/>
    <property type="match status" value="1"/>
</dbReference>
<evidence type="ECO:0000313" key="10">
    <source>
        <dbReference type="EMBL" id="HIQ69734.1"/>
    </source>
</evidence>
<reference evidence="10" key="2">
    <citation type="journal article" date="2021" name="PeerJ">
        <title>Extensive microbial diversity within the chicken gut microbiome revealed by metagenomics and culture.</title>
        <authorList>
            <person name="Gilroy R."/>
            <person name="Ravi A."/>
            <person name="Getino M."/>
            <person name="Pursley I."/>
            <person name="Horton D.L."/>
            <person name="Alikhan N.F."/>
            <person name="Baker D."/>
            <person name="Gharbi K."/>
            <person name="Hall N."/>
            <person name="Watson M."/>
            <person name="Adriaenssens E.M."/>
            <person name="Foster-Nyarko E."/>
            <person name="Jarju S."/>
            <person name="Secka A."/>
            <person name="Antonio M."/>
            <person name="Oren A."/>
            <person name="Chaudhuri R.R."/>
            <person name="La Ragione R."/>
            <person name="Hildebrand F."/>
            <person name="Pallen M.J."/>
        </authorList>
    </citation>
    <scope>NUCLEOTIDE SEQUENCE</scope>
    <source>
        <strain evidence="10">ChiSjej2B20-13462</strain>
    </source>
</reference>
<comment type="subcellular location">
    <subcellularLocation>
        <location evidence="1 9">Cell membrane</location>
        <topology evidence="1 9">Multi-pass membrane protein</topology>
    </subcellularLocation>
</comment>
<dbReference type="Proteomes" id="UP000886874">
    <property type="component" value="Unassembled WGS sequence"/>
</dbReference>
<keyword evidence="3 9" id="KW-0813">Transport</keyword>
<evidence type="ECO:0000256" key="8">
    <source>
        <dbReference type="ARBA" id="ARBA00023136"/>
    </source>
</evidence>
<keyword evidence="4 9" id="KW-1003">Cell membrane</keyword>
<evidence type="ECO:0000256" key="9">
    <source>
        <dbReference type="RuleBase" id="RU363064"/>
    </source>
</evidence>
<dbReference type="AlphaFoldDB" id="A0A9D0Z5W7"/>
<dbReference type="Gene3D" id="1.20.1740.10">
    <property type="entry name" value="Amino acid/polyamine transporter I"/>
    <property type="match status" value="1"/>
</dbReference>
<evidence type="ECO:0000256" key="4">
    <source>
        <dbReference type="ARBA" id="ARBA00022475"/>
    </source>
</evidence>
<dbReference type="PROSITE" id="PS00873">
    <property type="entry name" value="NA_ALANINE_SYMP"/>
    <property type="match status" value="1"/>
</dbReference>
<name>A0A9D0Z5W7_9FIRM</name>
<dbReference type="Pfam" id="PF01235">
    <property type="entry name" value="Na_Ala_symp"/>
    <property type="match status" value="1"/>
</dbReference>